<reference evidence="3 4" key="1">
    <citation type="journal article" date="2016" name="Environ. Microbiol.">
        <title>Genomic resolution of a cold subsurface aquifer community provides metabolic insights for novel microbes adapted to high CO concentrations.</title>
        <authorList>
            <person name="Probst A.J."/>
            <person name="Castelle C.J."/>
            <person name="Singh A."/>
            <person name="Brown C.T."/>
            <person name="Anantharaman K."/>
            <person name="Sharon I."/>
            <person name="Hug L.A."/>
            <person name="Burstein D."/>
            <person name="Emerson J.B."/>
            <person name="Thomas B.C."/>
            <person name="Banfield J.F."/>
        </authorList>
    </citation>
    <scope>NUCLEOTIDE SEQUENCE [LARGE SCALE GENOMIC DNA]</scope>
    <source>
        <strain evidence="3">CG1_02_37_44</strain>
    </source>
</reference>
<dbReference type="STRING" id="1805146.AUJ27_04150"/>
<dbReference type="Proteomes" id="UP000183192">
    <property type="component" value="Unassembled WGS sequence"/>
</dbReference>
<dbReference type="EMBL" id="MNUU01000078">
    <property type="protein sequence ID" value="OIO06461.1"/>
    <property type="molecule type" value="Genomic_DNA"/>
</dbReference>
<proteinExistence type="predicted"/>
<organism evidence="3 4">
    <name type="scientific">Candidatus Falkowbacteria bacterium CG1_02_37_44</name>
    <dbReference type="NCBI Taxonomy" id="1805146"/>
    <lineage>
        <taxon>Bacteria</taxon>
        <taxon>Candidatus Falkowiibacteriota</taxon>
    </lineage>
</organism>
<dbReference type="InterPro" id="IPR036265">
    <property type="entry name" value="HIT-like_sf"/>
</dbReference>
<dbReference type="AlphaFoldDB" id="A0A1J4T6I6"/>
<evidence type="ECO:0000256" key="1">
    <source>
        <dbReference type="PROSITE-ProRule" id="PRU00464"/>
    </source>
</evidence>
<dbReference type="InterPro" id="IPR011146">
    <property type="entry name" value="HIT-like"/>
</dbReference>
<comment type="caution">
    <text evidence="3">The sequence shown here is derived from an EMBL/GenBank/DDBJ whole genome shotgun (WGS) entry which is preliminary data.</text>
</comment>
<evidence type="ECO:0000313" key="4">
    <source>
        <dbReference type="Proteomes" id="UP000183192"/>
    </source>
</evidence>
<feature type="domain" description="HIT" evidence="2">
    <location>
        <begin position="1"/>
        <end position="86"/>
    </location>
</feature>
<evidence type="ECO:0000259" key="2">
    <source>
        <dbReference type="PROSITE" id="PS51084"/>
    </source>
</evidence>
<dbReference type="PROSITE" id="PS51084">
    <property type="entry name" value="HIT_2"/>
    <property type="match status" value="1"/>
</dbReference>
<dbReference type="GO" id="GO:0003824">
    <property type="term" value="F:catalytic activity"/>
    <property type="evidence" value="ECO:0007669"/>
    <property type="project" value="InterPro"/>
</dbReference>
<protein>
    <recommendedName>
        <fullName evidence="2">HIT domain-containing protein</fullName>
    </recommendedName>
</protein>
<dbReference type="Pfam" id="PF01230">
    <property type="entry name" value="HIT"/>
    <property type="match status" value="1"/>
</dbReference>
<accession>A0A1J4T6I6</accession>
<evidence type="ECO:0000313" key="3">
    <source>
        <dbReference type="EMBL" id="OIO06461.1"/>
    </source>
</evidence>
<name>A0A1J4T6I6_9BACT</name>
<gene>
    <name evidence="3" type="ORF">AUJ27_04150</name>
</gene>
<dbReference type="Gene3D" id="3.30.428.10">
    <property type="entry name" value="HIT-like"/>
    <property type="match status" value="1"/>
</dbReference>
<comment type="caution">
    <text evidence="1">Lacks conserved residue(s) required for the propagation of feature annotation.</text>
</comment>
<sequence>MDGGHIAILPKVKVEDRTKLSSALAKEVIKLTMVVGEAMTLGLNRRGIDVARINYQDMGNWTPTFHIHLFGRAKSAKFQKFGEAVYLPKRETGFYDGFLPLNESDIKEIRKEIERILATEKYRDF</sequence>
<dbReference type="SUPFAM" id="SSF54197">
    <property type="entry name" value="HIT-like"/>
    <property type="match status" value="1"/>
</dbReference>